<dbReference type="HOGENOM" id="CLU_113754_0_0_5"/>
<accession>B4RAH2</accession>
<dbReference type="KEGG" id="pzu:PHZ_c1568"/>
<dbReference type="EMBL" id="CP000747">
    <property type="protein sequence ID" value="ACG77979.1"/>
    <property type="molecule type" value="Genomic_DNA"/>
</dbReference>
<dbReference type="InterPro" id="IPR005183">
    <property type="entry name" value="DUF305_CopM-like"/>
</dbReference>
<protein>
    <recommendedName>
        <fullName evidence="2">DUF305 domain-containing protein</fullName>
    </recommendedName>
</protein>
<feature type="transmembrane region" description="Helical" evidence="1">
    <location>
        <begin position="12"/>
        <end position="35"/>
    </location>
</feature>
<feature type="transmembrane region" description="Helical" evidence="1">
    <location>
        <begin position="47"/>
        <end position="66"/>
    </location>
</feature>
<evidence type="ECO:0000259" key="2">
    <source>
        <dbReference type="Pfam" id="PF03713"/>
    </source>
</evidence>
<keyword evidence="1" id="KW-0472">Membrane</keyword>
<dbReference type="AlphaFoldDB" id="B4RAH2"/>
<dbReference type="Proteomes" id="UP000001868">
    <property type="component" value="Chromosome"/>
</dbReference>
<dbReference type="Gene3D" id="1.20.1260.10">
    <property type="match status" value="1"/>
</dbReference>
<feature type="transmembrane region" description="Helical" evidence="1">
    <location>
        <begin position="73"/>
        <end position="92"/>
    </location>
</feature>
<organism evidence="3 4">
    <name type="scientific">Phenylobacterium zucineum (strain HLK1)</name>
    <dbReference type="NCBI Taxonomy" id="450851"/>
    <lineage>
        <taxon>Bacteria</taxon>
        <taxon>Pseudomonadati</taxon>
        <taxon>Pseudomonadota</taxon>
        <taxon>Alphaproteobacteria</taxon>
        <taxon>Caulobacterales</taxon>
        <taxon>Caulobacteraceae</taxon>
        <taxon>Phenylobacterium</taxon>
    </lineage>
</organism>
<sequence length="185" mass="20405">MEDHGRMGKMGWGRFAAMIAVSAALMFVLMYQLVYSPEHALFSLNRLIASLVMACVMTVVMLGFMWSMYEGRVLKIALVAGAVVLGGLLLYVNRSQALVQDTTFMRAMIPHHSIAVNNARKADLSDPRVRALADRIIESQMVEIAEMKLLIADIERNGARGERPLPAVPAAIPPGRQAEIREAVR</sequence>
<evidence type="ECO:0000313" key="4">
    <source>
        <dbReference type="Proteomes" id="UP000001868"/>
    </source>
</evidence>
<keyword evidence="1" id="KW-0812">Transmembrane</keyword>
<feature type="domain" description="DUF305" evidence="2">
    <location>
        <begin position="101"/>
        <end position="148"/>
    </location>
</feature>
<dbReference type="eggNOG" id="COG3544">
    <property type="taxonomic scope" value="Bacteria"/>
</dbReference>
<name>B4RAH2_PHEZH</name>
<evidence type="ECO:0000313" key="3">
    <source>
        <dbReference type="EMBL" id="ACG77979.1"/>
    </source>
</evidence>
<gene>
    <name evidence="3" type="ordered locus">PHZ_c1568</name>
</gene>
<dbReference type="InterPro" id="IPR012347">
    <property type="entry name" value="Ferritin-like"/>
</dbReference>
<keyword evidence="4" id="KW-1185">Reference proteome</keyword>
<proteinExistence type="predicted"/>
<dbReference type="STRING" id="450851.PHZ_c1568"/>
<reference evidence="3 4" key="1">
    <citation type="journal article" date="2008" name="BMC Genomics">
        <title>Complete genome of Phenylobacterium zucineum - a novel facultative intracellular bacterium isolated from human erythroleukemia cell line K562.</title>
        <authorList>
            <person name="Luo Y."/>
            <person name="Xu X."/>
            <person name="Ding Z."/>
            <person name="Liu Z."/>
            <person name="Zhang B."/>
            <person name="Yan Z."/>
            <person name="Sun J."/>
            <person name="Hu S."/>
            <person name="Hu X."/>
        </authorList>
    </citation>
    <scope>NUCLEOTIDE SEQUENCE [LARGE SCALE GENOMIC DNA]</scope>
    <source>
        <strain evidence="3 4">HLK1</strain>
    </source>
</reference>
<dbReference type="OrthoDB" id="517560at2"/>
<evidence type="ECO:0000256" key="1">
    <source>
        <dbReference type="SAM" id="Phobius"/>
    </source>
</evidence>
<dbReference type="Pfam" id="PF03713">
    <property type="entry name" value="DUF305"/>
    <property type="match status" value="1"/>
</dbReference>
<keyword evidence="1" id="KW-1133">Transmembrane helix</keyword>
<dbReference type="RefSeq" id="WP_012522122.1">
    <property type="nucleotide sequence ID" value="NC_011144.1"/>
</dbReference>